<keyword evidence="2" id="KW-1185">Reference proteome</keyword>
<comment type="caution">
    <text evidence="1">The sequence shown here is derived from an EMBL/GenBank/DDBJ whole genome shotgun (WGS) entry which is preliminary data.</text>
</comment>
<name>A0ACB8F655_9SAUR</name>
<evidence type="ECO:0000313" key="2">
    <source>
        <dbReference type="Proteomes" id="UP000827872"/>
    </source>
</evidence>
<accession>A0ACB8F655</accession>
<dbReference type="Proteomes" id="UP000827872">
    <property type="component" value="Linkage Group LG05"/>
</dbReference>
<dbReference type="EMBL" id="CM037618">
    <property type="protein sequence ID" value="KAH8000627.1"/>
    <property type="molecule type" value="Genomic_DNA"/>
</dbReference>
<protein>
    <submittedName>
        <fullName evidence="1">Uncharacterized protein</fullName>
    </submittedName>
</protein>
<sequence>MGQAPAAALLLLALASLLKALAAETQCENIYQDISNCILKLGENMASFEEEEGSEDEQSQSQEVRTVCG</sequence>
<proteinExistence type="predicted"/>
<gene>
    <name evidence="1" type="ORF">K3G42_027152</name>
</gene>
<evidence type="ECO:0000313" key="1">
    <source>
        <dbReference type="EMBL" id="KAH8000627.1"/>
    </source>
</evidence>
<organism evidence="1 2">
    <name type="scientific">Sphaerodactylus townsendi</name>
    <dbReference type="NCBI Taxonomy" id="933632"/>
    <lineage>
        <taxon>Eukaryota</taxon>
        <taxon>Metazoa</taxon>
        <taxon>Chordata</taxon>
        <taxon>Craniata</taxon>
        <taxon>Vertebrata</taxon>
        <taxon>Euteleostomi</taxon>
        <taxon>Lepidosauria</taxon>
        <taxon>Squamata</taxon>
        <taxon>Bifurcata</taxon>
        <taxon>Gekkota</taxon>
        <taxon>Sphaerodactylidae</taxon>
        <taxon>Sphaerodactylus</taxon>
    </lineage>
</organism>
<reference evidence="1" key="1">
    <citation type="submission" date="2021-08" db="EMBL/GenBank/DDBJ databases">
        <title>The first chromosome-level gecko genome reveals the dynamic sex chromosomes of Neotropical dwarf geckos (Sphaerodactylidae: Sphaerodactylus).</title>
        <authorList>
            <person name="Pinto B.J."/>
            <person name="Keating S.E."/>
            <person name="Gamble T."/>
        </authorList>
    </citation>
    <scope>NUCLEOTIDE SEQUENCE</scope>
    <source>
        <strain evidence="1">TG3544</strain>
    </source>
</reference>